<dbReference type="InterPro" id="IPR012349">
    <property type="entry name" value="Split_barrel_FMN-bd"/>
</dbReference>
<reference evidence="1 2" key="1">
    <citation type="submission" date="2016-10" db="EMBL/GenBank/DDBJ databases">
        <authorList>
            <person name="de Groot N.N."/>
        </authorList>
    </citation>
    <scope>NUCLEOTIDE SEQUENCE [LARGE SCALE GENOMIC DNA]</scope>
    <source>
        <strain evidence="1 2">CGMCC 1.5382</strain>
    </source>
</reference>
<dbReference type="Gene3D" id="2.30.110.10">
    <property type="entry name" value="Electron Transport, Fmn-binding Protein, Chain A"/>
    <property type="match status" value="1"/>
</dbReference>
<gene>
    <name evidence="1" type="ORF">SAMN05216282_1129</name>
</gene>
<accession>A0A1G9EDR0</accession>
<name>A0A1G9EDR0_9MICO</name>
<keyword evidence="2" id="KW-1185">Reference proteome</keyword>
<evidence type="ECO:0000313" key="2">
    <source>
        <dbReference type="Proteomes" id="UP000198701"/>
    </source>
</evidence>
<dbReference type="STRING" id="386301.SAMN05216282_1129"/>
<protein>
    <submittedName>
        <fullName evidence="1">Nitroimidazol reductase NimA, pyridoxamine 5'-phosphate oxidase superfamily</fullName>
    </submittedName>
</protein>
<dbReference type="AlphaFoldDB" id="A0A1G9EDR0"/>
<dbReference type="EMBL" id="FNFU01000012">
    <property type="protein sequence ID" value="SDK74290.1"/>
    <property type="molecule type" value="Genomic_DNA"/>
</dbReference>
<proteinExistence type="predicted"/>
<organism evidence="1 2">
    <name type="scientific">Cryobacterium psychrotolerans</name>
    <dbReference type="NCBI Taxonomy" id="386301"/>
    <lineage>
        <taxon>Bacteria</taxon>
        <taxon>Bacillati</taxon>
        <taxon>Actinomycetota</taxon>
        <taxon>Actinomycetes</taxon>
        <taxon>Micrococcales</taxon>
        <taxon>Microbacteriaceae</taxon>
        <taxon>Cryobacterium</taxon>
    </lineage>
</organism>
<dbReference type="Pfam" id="PF12900">
    <property type="entry name" value="Pyridox_ox_2"/>
    <property type="match status" value="1"/>
</dbReference>
<evidence type="ECO:0000313" key="1">
    <source>
        <dbReference type="EMBL" id="SDK74290.1"/>
    </source>
</evidence>
<dbReference type="SUPFAM" id="SSF50475">
    <property type="entry name" value="FMN-binding split barrel"/>
    <property type="match status" value="1"/>
</dbReference>
<dbReference type="RefSeq" id="WP_174775332.1">
    <property type="nucleotide sequence ID" value="NZ_FNFU01000012.1"/>
</dbReference>
<dbReference type="Proteomes" id="UP000198701">
    <property type="component" value="Unassembled WGS sequence"/>
</dbReference>
<dbReference type="InterPro" id="IPR024747">
    <property type="entry name" value="Pyridox_Oxase-rel"/>
</dbReference>
<sequence length="141" mass="15772">MAINDLNPVEILSDDECWEFLLSANLGRLAVSVVGEPDIYPVNFVASDKKLLFRTSEGEKLLELTVNNKVAFESDGVGREQAWSVVVKGTARVLETRAEIDAAEQLPLRPLVPTLKYIWVEITPARMSGRRFTLGPEPERF</sequence>